<dbReference type="InterPro" id="IPR036849">
    <property type="entry name" value="Enolase-like_C_sf"/>
</dbReference>
<evidence type="ECO:0000256" key="2">
    <source>
        <dbReference type="ARBA" id="ARBA00022723"/>
    </source>
</evidence>
<dbReference type="SFLD" id="SFLDG00180">
    <property type="entry name" value="muconate_cycloisomerase"/>
    <property type="match status" value="1"/>
</dbReference>
<dbReference type="InterPro" id="IPR013342">
    <property type="entry name" value="Mandelate_racemase_C"/>
</dbReference>
<comment type="similarity">
    <text evidence="1">Belongs to the mandelate racemase/muconate lactonizing enzyme family.</text>
</comment>
<accession>A0A6B9GCH8</accession>
<organism evidence="4 5">
    <name type="scientific">Pantoea cypripedii</name>
    <name type="common">Pectobacterium cypripedii</name>
    <name type="synonym">Erwinia cypripedii</name>
    <dbReference type="NCBI Taxonomy" id="55209"/>
    <lineage>
        <taxon>Bacteria</taxon>
        <taxon>Pseudomonadati</taxon>
        <taxon>Pseudomonadota</taxon>
        <taxon>Gammaproteobacteria</taxon>
        <taxon>Enterobacterales</taxon>
        <taxon>Erwiniaceae</taxon>
        <taxon>Pantoea</taxon>
    </lineage>
</organism>
<gene>
    <name evidence="4" type="ORF">CUN67_29845</name>
</gene>
<name>A0A6B9GCH8_PANCY</name>
<dbReference type="Gene3D" id="3.20.20.120">
    <property type="entry name" value="Enolase-like C-terminal domain"/>
    <property type="match status" value="1"/>
</dbReference>
<keyword evidence="2" id="KW-0479">Metal-binding</keyword>
<dbReference type="GO" id="GO:0046872">
    <property type="term" value="F:metal ion binding"/>
    <property type="evidence" value="ECO:0007669"/>
    <property type="project" value="UniProtKB-KW"/>
</dbReference>
<sequence>MNRDALIRSVTLWPLRIPLKSTYDIAAGETRQSVDVVIVSLQTEAGVVGLGETQAWHRQGSNETLAGLVDAMQSLLIPLMIGQSVFDIASLAERFDRRLSGRYAAKAALLDALYDAQGRLLNLPVWALLGGRARASVATGAVLTLREKLAETLEEAELRYQQGYRHFSLKVGRSISRDIQAVAALRKTLGDEVQILIDANAGLTFSDALRLLQAIEPYQIEAAEQLLASHDWSGLADLARRTSIPLLLDESITTPADLLHAIPQRLAQGVHTKTAKNGGIWHSRQLWQIASAAGWQVRAGNHPATSIATLAVAHLATAWAAPLITSPFTSSVTHELMGDVVSQPLAITHGELKIGEGTGWGVDLDKQAIARWRID</sequence>
<proteinExistence type="inferred from homology"/>
<dbReference type="InterPro" id="IPR029017">
    <property type="entry name" value="Enolase-like_N"/>
</dbReference>
<dbReference type="AlphaFoldDB" id="A0A6B9GCH8"/>
<dbReference type="SUPFAM" id="SSF51604">
    <property type="entry name" value="Enolase C-terminal domain-like"/>
    <property type="match status" value="1"/>
</dbReference>
<dbReference type="PANTHER" id="PTHR48080:SF3">
    <property type="entry name" value="ENOLASE SUPERFAMILY MEMBER DDB_G0284701"/>
    <property type="match status" value="1"/>
</dbReference>
<dbReference type="Pfam" id="PF13378">
    <property type="entry name" value="MR_MLE_C"/>
    <property type="match status" value="1"/>
</dbReference>
<evidence type="ECO:0000259" key="3">
    <source>
        <dbReference type="SMART" id="SM00922"/>
    </source>
</evidence>
<dbReference type="InterPro" id="IPR013341">
    <property type="entry name" value="Mandelate_racemase_N_dom"/>
</dbReference>
<dbReference type="RefSeq" id="WP_208719244.1">
    <property type="nucleotide sequence ID" value="NZ_CP024770.1"/>
</dbReference>
<dbReference type="EMBL" id="CP024770">
    <property type="protein sequence ID" value="QGY33120.1"/>
    <property type="molecule type" value="Genomic_DNA"/>
</dbReference>
<dbReference type="InterPro" id="IPR034593">
    <property type="entry name" value="DgoD-like"/>
</dbReference>
<evidence type="ECO:0000256" key="1">
    <source>
        <dbReference type="ARBA" id="ARBA00008031"/>
    </source>
</evidence>
<geneLocation type="plasmid" evidence="5">
    <name>pne1b</name>
</geneLocation>
<dbReference type="SFLD" id="SFLDS00001">
    <property type="entry name" value="Enolase"/>
    <property type="match status" value="1"/>
</dbReference>
<dbReference type="Gene3D" id="3.30.390.10">
    <property type="entry name" value="Enolase-like, N-terminal domain"/>
    <property type="match status" value="1"/>
</dbReference>
<reference evidence="4 5" key="1">
    <citation type="submission" date="2017-11" db="EMBL/GenBank/DDBJ databases">
        <title>Genome sequence of Pantoea cypripedii NE1.</title>
        <authorList>
            <person name="Nascimento F.X."/>
        </authorList>
    </citation>
    <scope>NUCLEOTIDE SEQUENCE [LARGE SCALE GENOMIC DNA]</scope>
    <source>
        <strain evidence="4 5">NE1</strain>
        <plasmid evidence="5">pne1b</plasmid>
    </source>
</reference>
<keyword evidence="4" id="KW-0614">Plasmid</keyword>
<protein>
    <recommendedName>
        <fullName evidence="3">Mandelate racemase/muconate lactonizing enzyme C-terminal domain-containing protein</fullName>
    </recommendedName>
</protein>
<dbReference type="PANTHER" id="PTHR48080">
    <property type="entry name" value="D-GALACTONATE DEHYDRATASE-RELATED"/>
    <property type="match status" value="1"/>
</dbReference>
<evidence type="ECO:0000313" key="4">
    <source>
        <dbReference type="EMBL" id="QGY33120.1"/>
    </source>
</evidence>
<dbReference type="SUPFAM" id="SSF54826">
    <property type="entry name" value="Enolase N-terminal domain-like"/>
    <property type="match status" value="1"/>
</dbReference>
<dbReference type="SMART" id="SM00922">
    <property type="entry name" value="MR_MLE"/>
    <property type="match status" value="1"/>
</dbReference>
<feature type="domain" description="Mandelate racemase/muconate lactonizing enzyme C-terminal" evidence="3">
    <location>
        <begin position="149"/>
        <end position="245"/>
    </location>
</feature>
<evidence type="ECO:0000313" key="5">
    <source>
        <dbReference type="Proteomes" id="UP000502005"/>
    </source>
</evidence>
<dbReference type="Pfam" id="PF02746">
    <property type="entry name" value="MR_MLE_N"/>
    <property type="match status" value="1"/>
</dbReference>
<dbReference type="InterPro" id="IPR029065">
    <property type="entry name" value="Enolase_C-like"/>
</dbReference>
<dbReference type="Proteomes" id="UP000502005">
    <property type="component" value="Plasmid pNE1B"/>
</dbReference>